<proteinExistence type="inferred from homology"/>
<evidence type="ECO:0000256" key="5">
    <source>
        <dbReference type="SAM" id="MobiDB-lite"/>
    </source>
</evidence>
<feature type="compositionally biased region" description="Polar residues" evidence="5">
    <location>
        <begin position="33"/>
        <end position="52"/>
    </location>
</feature>
<feature type="coiled-coil region" evidence="4">
    <location>
        <begin position="113"/>
        <end position="161"/>
    </location>
</feature>
<organism evidence="6 7">
    <name type="scientific">Ancylostoma ceylanicum</name>
    <dbReference type="NCBI Taxonomy" id="53326"/>
    <lineage>
        <taxon>Eukaryota</taxon>
        <taxon>Metazoa</taxon>
        <taxon>Ecdysozoa</taxon>
        <taxon>Nematoda</taxon>
        <taxon>Chromadorea</taxon>
        <taxon>Rhabditida</taxon>
        <taxon>Rhabditina</taxon>
        <taxon>Rhabditomorpha</taxon>
        <taxon>Strongyloidea</taxon>
        <taxon>Ancylostomatidae</taxon>
        <taxon>Ancylostomatinae</taxon>
        <taxon>Ancylostoma</taxon>
    </lineage>
</organism>
<dbReference type="GO" id="GO:0016272">
    <property type="term" value="C:prefoldin complex"/>
    <property type="evidence" value="ECO:0007669"/>
    <property type="project" value="InterPro"/>
</dbReference>
<accession>A0A0D6LF88</accession>
<dbReference type="EMBL" id="KE125411">
    <property type="protein sequence ID" value="EPB68596.1"/>
    <property type="molecule type" value="Genomic_DNA"/>
</dbReference>
<dbReference type="GO" id="GO:0051082">
    <property type="term" value="F:unfolded protein binding"/>
    <property type="evidence" value="ECO:0007669"/>
    <property type="project" value="InterPro"/>
</dbReference>
<dbReference type="Proteomes" id="UP000054495">
    <property type="component" value="Unassembled WGS sequence"/>
</dbReference>
<comment type="similarity">
    <text evidence="1">Belongs to the prefoldin subunit beta family.</text>
</comment>
<dbReference type="GO" id="GO:0044183">
    <property type="term" value="F:protein folding chaperone"/>
    <property type="evidence" value="ECO:0007669"/>
    <property type="project" value="TreeGrafter"/>
</dbReference>
<dbReference type="AlphaFoldDB" id="A0A0D6LF88"/>
<dbReference type="InterPro" id="IPR002777">
    <property type="entry name" value="PFD_beta-like"/>
</dbReference>
<reference evidence="6 7" key="1">
    <citation type="submission" date="2013-05" db="EMBL/GenBank/DDBJ databases">
        <title>Draft genome of the parasitic nematode Anyclostoma ceylanicum.</title>
        <authorList>
            <person name="Mitreva M."/>
        </authorList>
    </citation>
    <scope>NUCLEOTIDE SEQUENCE [LARGE SCALE GENOMIC DNA]</scope>
</reference>
<evidence type="ECO:0000256" key="4">
    <source>
        <dbReference type="SAM" id="Coils"/>
    </source>
</evidence>
<dbReference type="Gene3D" id="1.10.287.370">
    <property type="match status" value="1"/>
</dbReference>
<keyword evidence="3" id="KW-0143">Chaperone</keyword>
<keyword evidence="7" id="KW-1185">Reference proteome</keyword>
<feature type="region of interest" description="Disordered" evidence="5">
    <location>
        <begin position="1"/>
        <end position="52"/>
    </location>
</feature>
<dbReference type="GO" id="GO:0005737">
    <property type="term" value="C:cytoplasm"/>
    <property type="evidence" value="ECO:0007669"/>
    <property type="project" value="TreeGrafter"/>
</dbReference>
<gene>
    <name evidence="6" type="ORF">ANCCEY_12312</name>
</gene>
<keyword evidence="4" id="KW-0175">Coiled coil</keyword>
<dbReference type="InterPro" id="IPR009053">
    <property type="entry name" value="Prefoldin"/>
</dbReference>
<evidence type="ECO:0000313" key="6">
    <source>
        <dbReference type="EMBL" id="EPB68596.1"/>
    </source>
</evidence>
<sequence>MKKAKAGGVPITRNQQHHKSVKDKVETELKTSAKATTGNGSVPNNMQRSSTAAPAFQDLQFKTNETRALIAQGEVAKKMNTQKQRMSELSAASISEVPNDHAVYRSVGRMFLLTTKDAEIERHNKEALEYKQKIEGFAKQKEYLQRGLEEAERNLREMVQARRA</sequence>
<dbReference type="Pfam" id="PF01920">
    <property type="entry name" value="Prefoldin_2"/>
    <property type="match status" value="1"/>
</dbReference>
<name>A0A0D6LF88_9BILA</name>
<evidence type="ECO:0000313" key="7">
    <source>
        <dbReference type="Proteomes" id="UP000054495"/>
    </source>
</evidence>
<feature type="compositionally biased region" description="Basic and acidic residues" evidence="5">
    <location>
        <begin position="22"/>
        <end position="31"/>
    </location>
</feature>
<evidence type="ECO:0000256" key="2">
    <source>
        <dbReference type="ARBA" id="ARBA00011695"/>
    </source>
</evidence>
<dbReference type="SUPFAM" id="SSF46579">
    <property type="entry name" value="Prefoldin"/>
    <property type="match status" value="1"/>
</dbReference>
<protein>
    <submittedName>
        <fullName evidence="6">Prefoldin subunit</fullName>
    </submittedName>
</protein>
<evidence type="ECO:0000256" key="3">
    <source>
        <dbReference type="ARBA" id="ARBA00023186"/>
    </source>
</evidence>
<evidence type="ECO:0000256" key="1">
    <source>
        <dbReference type="ARBA" id="ARBA00008045"/>
    </source>
</evidence>
<comment type="subunit">
    <text evidence="2">Heterohexamer of two PFD-alpha type and four PFD-beta type subunits.</text>
</comment>
<dbReference type="PANTHER" id="PTHR20903:SF0">
    <property type="entry name" value="PREFOLDIN SUBUNIT 1"/>
    <property type="match status" value="1"/>
</dbReference>
<dbReference type="PANTHER" id="PTHR20903">
    <property type="entry name" value="PREFOLDIN SUBUNIT 1-RELATED"/>
    <property type="match status" value="1"/>
</dbReference>